<evidence type="ECO:0000256" key="1">
    <source>
        <dbReference type="SAM" id="MobiDB-lite"/>
    </source>
</evidence>
<protein>
    <submittedName>
        <fullName evidence="2">Uncharacterized protein</fullName>
    </submittedName>
</protein>
<gene>
    <name evidence="2" type="ORF">CKAH01_05988</name>
</gene>
<comment type="caution">
    <text evidence="2">The sequence shown here is derived from an EMBL/GenBank/DDBJ whole genome shotgun (WGS) entry which is preliminary data.</text>
</comment>
<evidence type="ECO:0000313" key="3">
    <source>
        <dbReference type="Proteomes" id="UP001281614"/>
    </source>
</evidence>
<feature type="compositionally biased region" description="Polar residues" evidence="1">
    <location>
        <begin position="65"/>
        <end position="75"/>
    </location>
</feature>
<feature type="compositionally biased region" description="Low complexity" evidence="1">
    <location>
        <begin position="79"/>
        <end position="96"/>
    </location>
</feature>
<keyword evidence="3" id="KW-1185">Reference proteome</keyword>
<proteinExistence type="predicted"/>
<dbReference type="AlphaFoldDB" id="A0AAE0D523"/>
<dbReference type="Proteomes" id="UP001281614">
    <property type="component" value="Unassembled WGS sequence"/>
</dbReference>
<dbReference type="EMBL" id="VYYT01000223">
    <property type="protein sequence ID" value="KAK2754974.1"/>
    <property type="molecule type" value="Genomic_DNA"/>
</dbReference>
<reference evidence="2" key="1">
    <citation type="submission" date="2023-02" db="EMBL/GenBank/DDBJ databases">
        <title>Colletotrichum kahawae CIFC_Que2 genome sequencing and assembly.</title>
        <authorList>
            <person name="Baroncelli R."/>
        </authorList>
    </citation>
    <scope>NUCLEOTIDE SEQUENCE</scope>
    <source>
        <strain evidence="2">CIFC_Que2</strain>
    </source>
</reference>
<evidence type="ECO:0000313" key="2">
    <source>
        <dbReference type="EMBL" id="KAK2754974.1"/>
    </source>
</evidence>
<feature type="region of interest" description="Disordered" evidence="1">
    <location>
        <begin position="1"/>
        <end position="102"/>
    </location>
</feature>
<sequence length="266" mass="28145">MNPDPSTSDEDSGPKGGHGKPPTSYTRHTWTHSCSTTPDFPRSTAGYARDSLGQPGPIGNDKRPTTTASSSSSIDNHQRQTLQAAAAAAATTTSSARQRHRPPSARFILLALAARPKPQFPKKQRSSHIHEDRNELAHLTRPISIAAVSDGEGGGNGGEATPAVSNSLPLGTGRQVLRTASAKDPARMYMAVASTEAGLSAAAIATRCQSPRAPEPGFQVTIQVQRQAQVQVRCNGRRVFNCPPGLVSTEEAWVESIRPSSVPCQI</sequence>
<feature type="region of interest" description="Disordered" evidence="1">
    <location>
        <begin position="115"/>
        <end position="137"/>
    </location>
</feature>
<name>A0AAE0D523_COLKA</name>
<feature type="compositionally biased region" description="Polar residues" evidence="1">
    <location>
        <begin position="23"/>
        <end position="38"/>
    </location>
</feature>
<feature type="compositionally biased region" description="Basic and acidic residues" evidence="1">
    <location>
        <begin position="128"/>
        <end position="137"/>
    </location>
</feature>
<accession>A0AAE0D523</accession>
<organism evidence="2 3">
    <name type="scientific">Colletotrichum kahawae</name>
    <name type="common">Coffee berry disease fungus</name>
    <dbReference type="NCBI Taxonomy" id="34407"/>
    <lineage>
        <taxon>Eukaryota</taxon>
        <taxon>Fungi</taxon>
        <taxon>Dikarya</taxon>
        <taxon>Ascomycota</taxon>
        <taxon>Pezizomycotina</taxon>
        <taxon>Sordariomycetes</taxon>
        <taxon>Hypocreomycetidae</taxon>
        <taxon>Glomerellales</taxon>
        <taxon>Glomerellaceae</taxon>
        <taxon>Colletotrichum</taxon>
        <taxon>Colletotrichum gloeosporioides species complex</taxon>
    </lineage>
</organism>